<feature type="compositionally biased region" description="Polar residues" evidence="1">
    <location>
        <begin position="80"/>
        <end position="92"/>
    </location>
</feature>
<evidence type="ECO:0000256" key="1">
    <source>
        <dbReference type="SAM" id="MobiDB-lite"/>
    </source>
</evidence>
<feature type="compositionally biased region" description="Basic and acidic residues" evidence="1">
    <location>
        <begin position="187"/>
        <end position="200"/>
    </location>
</feature>
<proteinExistence type="predicted"/>
<dbReference type="AlphaFoldDB" id="A0A9W4I0D6"/>
<dbReference type="OrthoDB" id="4220319at2759"/>
<feature type="compositionally biased region" description="Basic and acidic residues" evidence="1">
    <location>
        <begin position="117"/>
        <end position="129"/>
    </location>
</feature>
<evidence type="ECO:0000313" key="2">
    <source>
        <dbReference type="EMBL" id="CAG8184906.1"/>
    </source>
</evidence>
<evidence type="ECO:0000313" key="3">
    <source>
        <dbReference type="Proteomes" id="UP001153461"/>
    </source>
</evidence>
<feature type="region of interest" description="Disordered" evidence="1">
    <location>
        <begin position="80"/>
        <end position="227"/>
    </location>
</feature>
<dbReference type="PANTHER" id="PTHR42090">
    <property type="match status" value="1"/>
</dbReference>
<gene>
    <name evidence="2" type="ORF">PNAL_LOCUS7036</name>
</gene>
<dbReference type="Proteomes" id="UP001153461">
    <property type="component" value="Unassembled WGS sequence"/>
</dbReference>
<sequence length="227" mass="24878">MRDSFESIFPDNNNKQFFCLTNCFSPIHYTSNLDTQSQPQRGISTNHLTPCLKSSPNIISTSHRMWKTIISAGQQATRVTRSQVSKTTTQSLAIPRATRTPFSTTPLSQVEKGQTSLDRETLNPERSETAKSGTDAEVAKHPSAFDPSNTAPESELAATEEESKQEGKKGSPLNMSPANKGASSYRHPGEDGPDRNRDRGASSTRGSPKKGRSIHVKEDGTHVSYRD</sequence>
<accession>A0A9W4I0D6</accession>
<dbReference type="EMBL" id="CAJVNV010000399">
    <property type="protein sequence ID" value="CAG8184906.1"/>
    <property type="molecule type" value="Genomic_DNA"/>
</dbReference>
<feature type="compositionally biased region" description="Polar residues" evidence="1">
    <location>
        <begin position="100"/>
        <end position="116"/>
    </location>
</feature>
<reference evidence="2" key="1">
    <citation type="submission" date="2021-07" db="EMBL/GenBank/DDBJ databases">
        <authorList>
            <person name="Branca A.L. A."/>
        </authorList>
    </citation>
    <scope>NUCLEOTIDE SEQUENCE</scope>
</reference>
<comment type="caution">
    <text evidence="2">The sequence shown here is derived from an EMBL/GenBank/DDBJ whole genome shotgun (WGS) entry which is preliminary data.</text>
</comment>
<protein>
    <submittedName>
        <fullName evidence="2">Uncharacterized protein</fullName>
    </submittedName>
</protein>
<feature type="compositionally biased region" description="Basic and acidic residues" evidence="1">
    <location>
        <begin position="215"/>
        <end position="227"/>
    </location>
</feature>
<dbReference type="PANTHER" id="PTHR42090:SF1">
    <property type="match status" value="1"/>
</dbReference>
<organism evidence="2 3">
    <name type="scientific">Penicillium nalgiovense</name>
    <dbReference type="NCBI Taxonomy" id="60175"/>
    <lineage>
        <taxon>Eukaryota</taxon>
        <taxon>Fungi</taxon>
        <taxon>Dikarya</taxon>
        <taxon>Ascomycota</taxon>
        <taxon>Pezizomycotina</taxon>
        <taxon>Eurotiomycetes</taxon>
        <taxon>Eurotiomycetidae</taxon>
        <taxon>Eurotiales</taxon>
        <taxon>Aspergillaceae</taxon>
        <taxon>Penicillium</taxon>
    </lineage>
</organism>
<name>A0A9W4I0D6_PENNA</name>